<feature type="region of interest" description="Disordered" evidence="1">
    <location>
        <begin position="37"/>
        <end position="79"/>
    </location>
</feature>
<dbReference type="Proteomes" id="UP001316803">
    <property type="component" value="Unassembled WGS sequence"/>
</dbReference>
<gene>
    <name evidence="3" type="ORF">OHC33_009282</name>
</gene>
<organism evidence="3 4">
    <name type="scientific">Knufia fluminis</name>
    <dbReference type="NCBI Taxonomy" id="191047"/>
    <lineage>
        <taxon>Eukaryota</taxon>
        <taxon>Fungi</taxon>
        <taxon>Dikarya</taxon>
        <taxon>Ascomycota</taxon>
        <taxon>Pezizomycotina</taxon>
        <taxon>Eurotiomycetes</taxon>
        <taxon>Chaetothyriomycetidae</taxon>
        <taxon>Chaetothyriales</taxon>
        <taxon>Trichomeriaceae</taxon>
        <taxon>Knufia</taxon>
    </lineage>
</organism>
<dbReference type="PANTHER" id="PTHR38795:SF1">
    <property type="entry name" value="DUF6604 DOMAIN-CONTAINING PROTEIN"/>
    <property type="match status" value="1"/>
</dbReference>
<evidence type="ECO:0000259" key="2">
    <source>
        <dbReference type="Pfam" id="PF20253"/>
    </source>
</evidence>
<evidence type="ECO:0000313" key="4">
    <source>
        <dbReference type="Proteomes" id="UP001316803"/>
    </source>
</evidence>
<dbReference type="InterPro" id="IPR046539">
    <property type="entry name" value="DUF6604"/>
</dbReference>
<evidence type="ECO:0000256" key="1">
    <source>
        <dbReference type="SAM" id="MobiDB-lite"/>
    </source>
</evidence>
<reference evidence="3 4" key="1">
    <citation type="submission" date="2022-12" db="EMBL/GenBank/DDBJ databases">
        <title>Genomic features and morphological characterization of a novel Knufia sp. strain isolated from spacecraft assembly facility.</title>
        <authorList>
            <person name="Teixeira M."/>
            <person name="Chander A.M."/>
            <person name="Stajich J.E."/>
            <person name="Venkateswaran K."/>
        </authorList>
    </citation>
    <scope>NUCLEOTIDE SEQUENCE [LARGE SCALE GENOMIC DNA]</scope>
    <source>
        <strain evidence="3 4">FJI-L2-BK-P2</strain>
    </source>
</reference>
<accession>A0AAN8I4B5</accession>
<dbReference type="Pfam" id="PF20253">
    <property type="entry name" value="DUF6604"/>
    <property type="match status" value="1"/>
</dbReference>
<evidence type="ECO:0000313" key="3">
    <source>
        <dbReference type="EMBL" id="KAK5949685.1"/>
    </source>
</evidence>
<sequence length="875" mass="100107">MLSSNLAGTYQRYKEDTNAIATYLVVTAKSFGYNLLPDDNSVQKPPKNKNKNKPKSNKSKTKAKSNKKQLRDAARRVPQQQRVQVLPIKEFLSLAAYITARIKSPYKVPLSVLSTLKRAIDARRKSNLWFKTNEANEESDEGHVHFIGILEGVYDILKPHSQALHQVETDEDLEIDNIFANLELEEPSEAFLNSPGTKPELKEPRKKYEAESMEEKFEMLFAAFSLFDDIFRIYGFVRNLWDQYHTGKSDLITVSVTSNTAIDMVRRLEQEFFKQFSSAKEPKEMINMLFHIKCLQQGVLPDPKPAHVGSVPFNIDMYETATFLLMDMLSLVSSFADVVTPKHTPIYRQGFFGTYDPKTDRAKMSNVQQFQEDKIIFAAAFTDLCFLAKCKDNIPAEDELTRGIRIMVNDRKIHIWTLFAARLFIDVHHLLRADIGIPFKQLQELGSKIKDTWNTTLRFRGSLELSTWPPHNDMVIEETMIKLIDEWLFEDRIQLTMKRTVRNVPVPDGDFHLFRQHPLLCGLFAFSLRMRFHEYGVDYANAWGAVLYTSHLYNAVQQEGYCQKPWMDLEMLIGTQTPEKVFVGGKPTNTDAYLKHFSLCMGHSVTQHARDRRRQGTVASRGGPRGLSTVGQVTTILRDRYCENAELHDSSLEAIEQVINANYEVDLDTEDDAEAAEPGLLFINLKTRDKKQAKEHLRKKVKHSAQLSLVEMLYALSVSISREAPLLAFDYFELHRTCWMVLDILQKLLHERILKYYSPGYLETKTQLPWVVGYIFRVASEGQHASMQLPGLKKLLRGATLGDELLACAGARLQYLIEDETMGTQMDLQVQNVAWQGRMMFPVEDADGNVVKVGTKIDLGEYELILQGDDRAGQV</sequence>
<feature type="domain" description="DUF6604" evidence="2">
    <location>
        <begin position="11"/>
        <end position="273"/>
    </location>
</feature>
<dbReference type="EMBL" id="JAKLMC020000033">
    <property type="protein sequence ID" value="KAK5949685.1"/>
    <property type="molecule type" value="Genomic_DNA"/>
</dbReference>
<keyword evidence="4" id="KW-1185">Reference proteome</keyword>
<proteinExistence type="predicted"/>
<dbReference type="AlphaFoldDB" id="A0AAN8I4B5"/>
<feature type="compositionally biased region" description="Basic residues" evidence="1">
    <location>
        <begin position="46"/>
        <end position="68"/>
    </location>
</feature>
<comment type="caution">
    <text evidence="3">The sequence shown here is derived from an EMBL/GenBank/DDBJ whole genome shotgun (WGS) entry which is preliminary data.</text>
</comment>
<protein>
    <recommendedName>
        <fullName evidence="2">DUF6604 domain-containing protein</fullName>
    </recommendedName>
</protein>
<dbReference type="PANTHER" id="PTHR38795">
    <property type="entry name" value="DUF6604 DOMAIN-CONTAINING PROTEIN"/>
    <property type="match status" value="1"/>
</dbReference>
<name>A0AAN8I4B5_9EURO</name>